<keyword evidence="9" id="KW-0346">Stress response</keyword>
<evidence type="ECO:0000256" key="9">
    <source>
        <dbReference type="RuleBase" id="RU362034"/>
    </source>
</evidence>
<evidence type="ECO:0000256" key="4">
    <source>
        <dbReference type="ARBA" id="ARBA00022840"/>
    </source>
</evidence>
<dbReference type="Pfam" id="PF07724">
    <property type="entry name" value="AAA_2"/>
    <property type="match status" value="1"/>
</dbReference>
<evidence type="ECO:0000256" key="5">
    <source>
        <dbReference type="ARBA" id="ARBA00023054"/>
    </source>
</evidence>
<dbReference type="AlphaFoldDB" id="A0A1F5NTE6"/>
<dbReference type="InterPro" id="IPR041546">
    <property type="entry name" value="ClpA/ClpB_AAA_lid"/>
</dbReference>
<evidence type="ECO:0000256" key="1">
    <source>
        <dbReference type="ARBA" id="ARBA00008675"/>
    </source>
</evidence>
<feature type="domain" description="Clp R" evidence="10">
    <location>
        <begin position="4"/>
        <end position="150"/>
    </location>
</feature>
<dbReference type="Pfam" id="PF10431">
    <property type="entry name" value="ClpB_D2-small"/>
    <property type="match status" value="1"/>
</dbReference>
<dbReference type="CDD" id="cd19499">
    <property type="entry name" value="RecA-like_ClpB_Hsp104-like"/>
    <property type="match status" value="1"/>
</dbReference>
<dbReference type="InterPro" id="IPR050130">
    <property type="entry name" value="ClpA_ClpB"/>
</dbReference>
<dbReference type="Pfam" id="PF17871">
    <property type="entry name" value="AAA_lid_9"/>
    <property type="match status" value="1"/>
</dbReference>
<protein>
    <recommendedName>
        <fullName evidence="9">Chaperone protein ClpB</fullName>
    </recommendedName>
</protein>
<comment type="function">
    <text evidence="9">Part of a stress-induced multi-chaperone system, it is involved in the recovery of the cell from heat-induced damage, in cooperation with DnaK, DnaJ and GrpE.</text>
</comment>
<dbReference type="GO" id="GO:0042026">
    <property type="term" value="P:protein refolding"/>
    <property type="evidence" value="ECO:0007669"/>
    <property type="project" value="UniProtKB-UniRule"/>
</dbReference>
<comment type="subcellular location">
    <subcellularLocation>
        <location evidence="9">Cytoplasm</location>
    </subcellularLocation>
</comment>
<dbReference type="GO" id="GO:0016887">
    <property type="term" value="F:ATP hydrolysis activity"/>
    <property type="evidence" value="ECO:0007669"/>
    <property type="project" value="InterPro"/>
</dbReference>
<keyword evidence="3 9" id="KW-0547">Nucleotide-binding</keyword>
<dbReference type="GO" id="GO:0005737">
    <property type="term" value="C:cytoplasm"/>
    <property type="evidence" value="ECO:0007669"/>
    <property type="project" value="UniProtKB-SubCell"/>
</dbReference>
<evidence type="ECO:0000313" key="11">
    <source>
        <dbReference type="EMBL" id="OGE80936.1"/>
    </source>
</evidence>
<evidence type="ECO:0000313" key="12">
    <source>
        <dbReference type="Proteomes" id="UP000177912"/>
    </source>
</evidence>
<dbReference type="Gene3D" id="1.10.1780.10">
    <property type="entry name" value="Clp, N-terminal domain"/>
    <property type="match status" value="1"/>
</dbReference>
<dbReference type="GO" id="GO:0034605">
    <property type="term" value="P:cellular response to heat"/>
    <property type="evidence" value="ECO:0007669"/>
    <property type="project" value="TreeGrafter"/>
</dbReference>
<keyword evidence="2 8" id="KW-0677">Repeat</keyword>
<dbReference type="InterPro" id="IPR003593">
    <property type="entry name" value="AAA+_ATPase"/>
</dbReference>
<evidence type="ECO:0000256" key="3">
    <source>
        <dbReference type="ARBA" id="ARBA00022741"/>
    </source>
</evidence>
<dbReference type="PANTHER" id="PTHR11638">
    <property type="entry name" value="ATP-DEPENDENT CLP PROTEASE"/>
    <property type="match status" value="1"/>
</dbReference>
<comment type="subunit">
    <text evidence="7">Homohexamer. The oligomerization is ATP-dependent.</text>
</comment>
<dbReference type="FunFam" id="3.40.50.300:FF:000025">
    <property type="entry name" value="ATP-dependent Clp protease subunit"/>
    <property type="match status" value="1"/>
</dbReference>
<dbReference type="InterPro" id="IPR001270">
    <property type="entry name" value="ClpA/B"/>
</dbReference>
<keyword evidence="6 9" id="KW-0143">Chaperone</keyword>
<dbReference type="PROSITE" id="PS00870">
    <property type="entry name" value="CLPAB_1"/>
    <property type="match status" value="1"/>
</dbReference>
<dbReference type="InterPro" id="IPR017730">
    <property type="entry name" value="Chaperonin_ClpB"/>
</dbReference>
<dbReference type="STRING" id="1817822.A2826_00215"/>
<dbReference type="EMBL" id="MFEI01000015">
    <property type="protein sequence ID" value="OGE80936.1"/>
    <property type="molecule type" value="Genomic_DNA"/>
</dbReference>
<evidence type="ECO:0000256" key="7">
    <source>
        <dbReference type="ARBA" id="ARBA00026057"/>
    </source>
</evidence>
<dbReference type="SUPFAM" id="SSF81923">
    <property type="entry name" value="Double Clp-N motif"/>
    <property type="match status" value="1"/>
</dbReference>
<dbReference type="InterPro" id="IPR004176">
    <property type="entry name" value="Clp_R_N"/>
</dbReference>
<evidence type="ECO:0000256" key="8">
    <source>
        <dbReference type="PROSITE-ProRule" id="PRU01251"/>
    </source>
</evidence>
<dbReference type="InterPro" id="IPR036628">
    <property type="entry name" value="Clp_N_dom_sf"/>
</dbReference>
<name>A0A1F5NTE6_9BACT</name>
<dbReference type="NCBIfam" id="TIGR03346">
    <property type="entry name" value="chaperone_ClpB"/>
    <property type="match status" value="1"/>
</dbReference>
<proteinExistence type="inferred from homology"/>
<reference evidence="11 12" key="1">
    <citation type="journal article" date="2016" name="Nat. Commun.">
        <title>Thousands of microbial genomes shed light on interconnected biogeochemical processes in an aquifer system.</title>
        <authorList>
            <person name="Anantharaman K."/>
            <person name="Brown C.T."/>
            <person name="Hug L.A."/>
            <person name="Sharon I."/>
            <person name="Castelle C.J."/>
            <person name="Probst A.J."/>
            <person name="Thomas B.C."/>
            <person name="Singh A."/>
            <person name="Wilkins M.J."/>
            <person name="Karaoz U."/>
            <person name="Brodie E.L."/>
            <person name="Williams K.H."/>
            <person name="Hubbard S.S."/>
            <person name="Banfield J.F."/>
        </authorList>
    </citation>
    <scope>NUCLEOTIDE SEQUENCE [LARGE SCALE GENOMIC DNA]</scope>
</reference>
<keyword evidence="5 9" id="KW-0175">Coiled coil</keyword>
<dbReference type="FunFam" id="3.40.50.300:FF:000010">
    <property type="entry name" value="Chaperone clpB 1, putative"/>
    <property type="match status" value="1"/>
</dbReference>
<keyword evidence="4 9" id="KW-0067">ATP-binding</keyword>
<dbReference type="FunFam" id="3.40.50.300:FF:000120">
    <property type="entry name" value="ATP-dependent chaperone ClpB"/>
    <property type="match status" value="1"/>
</dbReference>
<dbReference type="Proteomes" id="UP000177912">
    <property type="component" value="Unassembled WGS sequence"/>
</dbReference>
<dbReference type="InterPro" id="IPR019489">
    <property type="entry name" value="Clp_ATPase_C"/>
</dbReference>
<dbReference type="Pfam" id="PF00004">
    <property type="entry name" value="AAA"/>
    <property type="match status" value="1"/>
</dbReference>
<dbReference type="Gene3D" id="3.40.50.300">
    <property type="entry name" value="P-loop containing nucleotide triphosphate hydrolases"/>
    <property type="match status" value="3"/>
</dbReference>
<dbReference type="PRINTS" id="PR00300">
    <property type="entry name" value="CLPPROTEASEA"/>
</dbReference>
<dbReference type="InterPro" id="IPR018368">
    <property type="entry name" value="ClpA/B_CS1"/>
</dbReference>
<dbReference type="SMART" id="SM00382">
    <property type="entry name" value="AAA"/>
    <property type="match status" value="2"/>
</dbReference>
<comment type="caution">
    <text evidence="11">The sequence shown here is derived from an EMBL/GenBank/DDBJ whole genome shotgun (WGS) entry which is preliminary data.</text>
</comment>
<evidence type="ECO:0000259" key="10">
    <source>
        <dbReference type="PROSITE" id="PS51903"/>
    </source>
</evidence>
<evidence type="ECO:0000256" key="6">
    <source>
        <dbReference type="ARBA" id="ARBA00023186"/>
    </source>
</evidence>
<dbReference type="Gene3D" id="1.10.8.60">
    <property type="match status" value="1"/>
</dbReference>
<sequence length="874" mass="97735">MFPLDKFTQKAQEAIATSQAIAAEKHQQQVDTLHLLLSLIIQDGGVVPSLLQKLGIDPKMAEQKVNQKMLELPQIAIAFGGIGQVYITQNLNEVLNQAIKEAKKLKDDYISTEHLLLSIMEKGKMAKMVLENIGVTREKVLSSLKDIRGGGTVTSPDPESSYQALEKYTINVTELAQKGKLDPVIGRDAEIRRVMQVLSRRTKNNPVLIGDPGVGKTAIVEGLAQRIIAGDVPETLKNKKIYSLDMGSLLAGAKFRGEFEQRLKSVLREIEQSIGKLILFIDELHTVVGAGAAEGGLDAANMLKPMLARGTLHAIGATTLKEYQKYVEKDAALERRFQPVHVAEPSIEDAIAILRGIKDKYEVHHGIKITDSAILSAVEFSARYVSDRFLPDKAIDLIDEASANLRMEIDSMPEELDKLKRKSRQLEIQKTALKKEPVKEVKNELKKIQKELGEISEQSKHLELHWKAEKEVITNIRSAKSEIDKYKMEADRAEREGDLNKVAEIRYGEIPKLEKQILVHEKKLGQLQAKHAILKEEISSEDIAHVISRATGIPVDKMLQSEGDKLRKMENELTKRVVGQKEALEAVSNAIRRSRSGIAEPNRPIGSFIFMGPTGVGKTETAKALAEFLFDDEKSIIRVDMSEYSEKHSVSKFIGSPPGYVGYEEGGQLTEQVRHKPYSVILFDEIEKAHPEIFNSLLQILDEGHLTDAKGRKVNFKNAIIIMTSNLGSELMKQYSIGFAEKKDEGTADEEDMKEKVLEVLKNAFRPEFLNRLDEIVVFHPLSKDNIAEIVNLQLETVRERLAVQKIKLLVKENAKSLLGNIGFDPLFGARPLKRLIQKMILDKLALMIVSGEITEKDTAILDIKNEEIVIQKK</sequence>
<dbReference type="CDD" id="cd00009">
    <property type="entry name" value="AAA"/>
    <property type="match status" value="1"/>
</dbReference>
<comment type="similarity">
    <text evidence="1 9">Belongs to the ClpA/ClpB family.</text>
</comment>
<keyword evidence="9" id="KW-0963">Cytoplasm</keyword>
<dbReference type="InterPro" id="IPR027417">
    <property type="entry name" value="P-loop_NTPase"/>
</dbReference>
<gene>
    <name evidence="9" type="primary">clpB</name>
    <name evidence="11" type="ORF">A2826_00215</name>
</gene>
<dbReference type="SUPFAM" id="SSF52540">
    <property type="entry name" value="P-loop containing nucleoside triphosphate hydrolases"/>
    <property type="match status" value="2"/>
</dbReference>
<feature type="coiled-coil region" evidence="9">
    <location>
        <begin position="402"/>
        <end position="537"/>
    </location>
</feature>
<accession>A0A1F5NTE6</accession>
<dbReference type="SMART" id="SM01086">
    <property type="entry name" value="ClpB_D2-small"/>
    <property type="match status" value="1"/>
</dbReference>
<dbReference type="PANTHER" id="PTHR11638:SF18">
    <property type="entry name" value="HEAT SHOCK PROTEIN 104"/>
    <property type="match status" value="1"/>
</dbReference>
<dbReference type="Pfam" id="PF02861">
    <property type="entry name" value="Clp_N"/>
    <property type="match status" value="1"/>
</dbReference>
<comment type="subunit">
    <text evidence="9">Homohexamer; The oligomerization is ATP-dependent.</text>
</comment>
<organism evidence="11 12">
    <name type="scientific">Candidatus Doudnabacteria bacterium RIFCSPHIGHO2_01_FULL_43_23</name>
    <dbReference type="NCBI Taxonomy" id="1817822"/>
    <lineage>
        <taxon>Bacteria</taxon>
        <taxon>Candidatus Doudnaibacteriota</taxon>
    </lineage>
</organism>
<dbReference type="GO" id="GO:0005524">
    <property type="term" value="F:ATP binding"/>
    <property type="evidence" value="ECO:0007669"/>
    <property type="project" value="UniProtKB-UniRule"/>
</dbReference>
<dbReference type="PROSITE" id="PS51903">
    <property type="entry name" value="CLP_R"/>
    <property type="match status" value="1"/>
</dbReference>
<evidence type="ECO:0000256" key="2">
    <source>
        <dbReference type="ARBA" id="ARBA00022737"/>
    </source>
</evidence>
<dbReference type="InterPro" id="IPR003959">
    <property type="entry name" value="ATPase_AAA_core"/>
</dbReference>